<gene>
    <name evidence="3" type="ORF">LEM8419_03248</name>
</gene>
<comment type="similarity">
    <text evidence="1">Belongs to the Skp family.</text>
</comment>
<evidence type="ECO:0000256" key="1">
    <source>
        <dbReference type="ARBA" id="ARBA00009091"/>
    </source>
</evidence>
<dbReference type="PANTHER" id="PTHR35089:SF1">
    <property type="entry name" value="CHAPERONE PROTEIN SKP"/>
    <property type="match status" value="1"/>
</dbReference>
<dbReference type="Gene3D" id="3.30.910.20">
    <property type="entry name" value="Skp domain"/>
    <property type="match status" value="1"/>
</dbReference>
<dbReference type="SMART" id="SM00935">
    <property type="entry name" value="OmpH"/>
    <property type="match status" value="1"/>
</dbReference>
<dbReference type="Proteomes" id="UP000837803">
    <property type="component" value="Unassembled WGS sequence"/>
</dbReference>
<dbReference type="SUPFAM" id="SSF111384">
    <property type="entry name" value="OmpH-like"/>
    <property type="match status" value="1"/>
</dbReference>
<organism evidence="3 4">
    <name type="scientific">Neolewinella maritima</name>
    <dbReference type="NCBI Taxonomy" id="1383882"/>
    <lineage>
        <taxon>Bacteria</taxon>
        <taxon>Pseudomonadati</taxon>
        <taxon>Bacteroidota</taxon>
        <taxon>Saprospiria</taxon>
        <taxon>Saprospirales</taxon>
        <taxon>Lewinellaceae</taxon>
        <taxon>Neolewinella</taxon>
    </lineage>
</organism>
<dbReference type="InterPro" id="IPR024930">
    <property type="entry name" value="Skp_dom_sf"/>
</dbReference>
<evidence type="ECO:0008006" key="5">
    <source>
        <dbReference type="Google" id="ProtNLM"/>
    </source>
</evidence>
<accession>A0ABN8F5Y0</accession>
<sequence>MRLRNYLMIAVLAFAGFGTTLSAQKIASIDMERILSSITEYQEAQEQLDQLAATWQQEISQEQDAIKGMYNKHQAEQVLMSDDQRLASEQAIIDRETKMREMQKERFGPDGALFQRRNELVKPIQDAIYEAVEAYANQNNYDFIFDRAGSAGIIFSTDAYDKTDEILRSLKN</sequence>
<dbReference type="RefSeq" id="WP_238752205.1">
    <property type="nucleotide sequence ID" value="NZ_CAKLPZ010000005.1"/>
</dbReference>
<dbReference type="EMBL" id="CAKLPZ010000005">
    <property type="protein sequence ID" value="CAH1002341.1"/>
    <property type="molecule type" value="Genomic_DNA"/>
</dbReference>
<reference evidence="3" key="1">
    <citation type="submission" date="2021-12" db="EMBL/GenBank/DDBJ databases">
        <authorList>
            <person name="Rodrigo-Torres L."/>
            <person name="Arahal R. D."/>
            <person name="Lucena T."/>
        </authorList>
    </citation>
    <scope>NUCLEOTIDE SEQUENCE</scope>
    <source>
        <strain evidence="3">CECT 8419</strain>
    </source>
</reference>
<proteinExistence type="inferred from homology"/>
<comment type="caution">
    <text evidence="3">The sequence shown here is derived from an EMBL/GenBank/DDBJ whole genome shotgun (WGS) entry which is preliminary data.</text>
</comment>
<keyword evidence="2" id="KW-0732">Signal</keyword>
<name>A0ABN8F5Y0_9BACT</name>
<dbReference type="Pfam" id="PF03938">
    <property type="entry name" value="OmpH"/>
    <property type="match status" value="1"/>
</dbReference>
<dbReference type="InterPro" id="IPR005632">
    <property type="entry name" value="Chaperone_Skp"/>
</dbReference>
<evidence type="ECO:0000313" key="4">
    <source>
        <dbReference type="Proteomes" id="UP000837803"/>
    </source>
</evidence>
<dbReference type="PANTHER" id="PTHR35089">
    <property type="entry name" value="CHAPERONE PROTEIN SKP"/>
    <property type="match status" value="1"/>
</dbReference>
<evidence type="ECO:0000256" key="2">
    <source>
        <dbReference type="ARBA" id="ARBA00022729"/>
    </source>
</evidence>
<protein>
    <recommendedName>
        <fullName evidence="5">OmpH family outer membrane protein</fullName>
    </recommendedName>
</protein>
<keyword evidence="4" id="KW-1185">Reference proteome</keyword>
<evidence type="ECO:0000313" key="3">
    <source>
        <dbReference type="EMBL" id="CAH1002341.1"/>
    </source>
</evidence>